<feature type="region of interest" description="Disordered" evidence="6">
    <location>
        <begin position="287"/>
        <end position="307"/>
    </location>
</feature>
<dbReference type="CDD" id="cd11445">
    <property type="entry name" value="bHLH_AtPIF_like"/>
    <property type="match status" value="1"/>
</dbReference>
<dbReference type="GO" id="GO:0046983">
    <property type="term" value="F:protein dimerization activity"/>
    <property type="evidence" value="ECO:0007669"/>
    <property type="project" value="InterPro"/>
</dbReference>
<keyword evidence="5" id="KW-0539">Nucleus</keyword>
<dbReference type="Proteomes" id="UP001140949">
    <property type="component" value="Unassembled WGS sequence"/>
</dbReference>
<feature type="region of interest" description="Disordered" evidence="6">
    <location>
        <begin position="550"/>
        <end position="592"/>
    </location>
</feature>
<sequence>MPLPEFHRAAAAKGEPKSNHNCSSDQSPFNMPDNEFVELLWGNGQTVAQGQHSRPRRSTTFPTPFPYDIITVQDKDGRDAAAAIPRIGLFETMMNDSSLSVPVPAPAPSGLDMPPWINYHAEDPFCSEFFSELSAGVNPLSGDRNNGHGVGDLRNVEHGHNSTSKASELVQPPQQSPTWILSSRPRATDLGAGGAAGGGAGCSSSNPQSQFHKLDSLPTSKPPQLAGGVMNFSHFSRPVARTKANDDRIDRSKRTREASGAASASPVQSNKELASAAKPLALEATFRNNHPNNVVTNNNSTAPEVNLRNPSFAAGMALGRHEAGKGPEAAVASSVCSGSSAGDGSNGPKHRGKRRNRERNESGYPSDDLEDDSVGVKRPHAGTSTKRSRAAEVHNLSERRRRDRINEKMRALQELIPNCNKVDKASMLDEAIEYLKALQLQVQMMSMGTGLCMSPMMLPPGMHHFRAPPMAHFSPMGLGMGMGYGMGMFDMNGPPGCPLFPMPPAHTTTQFPCTSAAEAAAAGLQLFGAPGHRQGLPMLVPRAQVFGPLPGPAVARPMPASDADPSSSCKEPQIVNLDATQKASTSRKESLE</sequence>
<evidence type="ECO:0000256" key="4">
    <source>
        <dbReference type="ARBA" id="ARBA00023163"/>
    </source>
</evidence>
<feature type="compositionally biased region" description="Polar residues" evidence="6">
    <location>
        <begin position="202"/>
        <end position="211"/>
    </location>
</feature>
<comment type="similarity">
    <text evidence="2">Belongs to the bHLH protein family.</text>
</comment>
<dbReference type="PANTHER" id="PTHR46807">
    <property type="entry name" value="TRANSCRIPTION FACTOR PIF3"/>
    <property type="match status" value="1"/>
</dbReference>
<organism evidence="8 9">
    <name type="scientific">Iris pallida</name>
    <name type="common">Sweet iris</name>
    <dbReference type="NCBI Taxonomy" id="29817"/>
    <lineage>
        <taxon>Eukaryota</taxon>
        <taxon>Viridiplantae</taxon>
        <taxon>Streptophyta</taxon>
        <taxon>Embryophyta</taxon>
        <taxon>Tracheophyta</taxon>
        <taxon>Spermatophyta</taxon>
        <taxon>Magnoliopsida</taxon>
        <taxon>Liliopsida</taxon>
        <taxon>Asparagales</taxon>
        <taxon>Iridaceae</taxon>
        <taxon>Iridoideae</taxon>
        <taxon>Irideae</taxon>
        <taxon>Iris</taxon>
    </lineage>
</organism>
<dbReference type="GO" id="GO:0005634">
    <property type="term" value="C:nucleus"/>
    <property type="evidence" value="ECO:0007669"/>
    <property type="project" value="UniProtKB-SubCell"/>
</dbReference>
<dbReference type="Pfam" id="PF00010">
    <property type="entry name" value="HLH"/>
    <property type="match status" value="1"/>
</dbReference>
<proteinExistence type="inferred from homology"/>
<keyword evidence="9" id="KW-1185">Reference proteome</keyword>
<feature type="compositionally biased region" description="Polar residues" evidence="6">
    <location>
        <begin position="19"/>
        <end position="29"/>
    </location>
</feature>
<comment type="caution">
    <text evidence="8">The sequence shown here is derived from an EMBL/GenBank/DDBJ whole genome shotgun (WGS) entry which is preliminary data.</text>
</comment>
<evidence type="ECO:0000259" key="7">
    <source>
        <dbReference type="PROSITE" id="PS50888"/>
    </source>
</evidence>
<feature type="region of interest" description="Disordered" evidence="6">
    <location>
        <begin position="1"/>
        <end position="29"/>
    </location>
</feature>
<evidence type="ECO:0000313" key="9">
    <source>
        <dbReference type="Proteomes" id="UP001140949"/>
    </source>
</evidence>
<feature type="compositionally biased region" description="Gly residues" evidence="6">
    <location>
        <begin position="191"/>
        <end position="201"/>
    </location>
</feature>
<feature type="compositionally biased region" description="Low complexity" evidence="6">
    <location>
        <begin position="559"/>
        <end position="568"/>
    </location>
</feature>
<evidence type="ECO:0000313" key="8">
    <source>
        <dbReference type="EMBL" id="KAJ6810240.1"/>
    </source>
</evidence>
<reference evidence="8" key="2">
    <citation type="submission" date="2023-04" db="EMBL/GenBank/DDBJ databases">
        <authorList>
            <person name="Bruccoleri R.E."/>
            <person name="Oakeley E.J."/>
            <person name="Faust A.-M."/>
            <person name="Dessus-Babus S."/>
            <person name="Altorfer M."/>
            <person name="Burckhardt D."/>
            <person name="Oertli M."/>
            <person name="Naumann U."/>
            <person name="Petersen F."/>
            <person name="Wong J."/>
        </authorList>
    </citation>
    <scope>NUCLEOTIDE SEQUENCE</scope>
    <source>
        <strain evidence="8">GSM-AAB239-AS_SAM_17_03QT</strain>
        <tissue evidence="8">Leaf</tissue>
    </source>
</reference>
<dbReference type="PROSITE" id="PS50888">
    <property type="entry name" value="BHLH"/>
    <property type="match status" value="1"/>
</dbReference>
<evidence type="ECO:0000256" key="3">
    <source>
        <dbReference type="ARBA" id="ARBA00023015"/>
    </source>
</evidence>
<dbReference type="SUPFAM" id="SSF47459">
    <property type="entry name" value="HLH, helix-loop-helix DNA-binding domain"/>
    <property type="match status" value="1"/>
</dbReference>
<dbReference type="AlphaFoldDB" id="A0AAX6F1F1"/>
<dbReference type="PANTHER" id="PTHR46807:SF1">
    <property type="entry name" value="TRANSCRIPTION FACTOR PIF3"/>
    <property type="match status" value="1"/>
</dbReference>
<evidence type="ECO:0000256" key="1">
    <source>
        <dbReference type="ARBA" id="ARBA00004123"/>
    </source>
</evidence>
<dbReference type="SMART" id="SM00353">
    <property type="entry name" value="HLH"/>
    <property type="match status" value="1"/>
</dbReference>
<evidence type="ECO:0000256" key="2">
    <source>
        <dbReference type="ARBA" id="ARBA00005510"/>
    </source>
</evidence>
<feature type="region of interest" description="Disordered" evidence="6">
    <location>
        <begin position="145"/>
        <end position="272"/>
    </location>
</feature>
<dbReference type="FunFam" id="4.10.280.10:FF:000004">
    <property type="entry name" value="Basic helix-loop-helix transcription factor"/>
    <property type="match status" value="1"/>
</dbReference>
<dbReference type="GO" id="GO:0003700">
    <property type="term" value="F:DNA-binding transcription factor activity"/>
    <property type="evidence" value="ECO:0007669"/>
    <property type="project" value="InterPro"/>
</dbReference>
<feature type="domain" description="BHLH" evidence="7">
    <location>
        <begin position="389"/>
        <end position="438"/>
    </location>
</feature>
<gene>
    <name evidence="8" type="ORF">M6B38_158470</name>
</gene>
<feature type="compositionally biased region" description="Basic residues" evidence="6">
    <location>
        <begin position="348"/>
        <end position="357"/>
    </location>
</feature>
<feature type="region of interest" description="Disordered" evidence="6">
    <location>
        <begin position="324"/>
        <end position="397"/>
    </location>
</feature>
<evidence type="ECO:0000256" key="6">
    <source>
        <dbReference type="SAM" id="MobiDB-lite"/>
    </source>
</evidence>
<feature type="compositionally biased region" description="Polar residues" evidence="6">
    <location>
        <begin position="161"/>
        <end position="181"/>
    </location>
</feature>
<dbReference type="InterPro" id="IPR047265">
    <property type="entry name" value="PIF1-like_bHLH"/>
</dbReference>
<reference evidence="8" key="1">
    <citation type="journal article" date="2023" name="GigaByte">
        <title>Genome assembly of the bearded iris, Iris pallida Lam.</title>
        <authorList>
            <person name="Bruccoleri R.E."/>
            <person name="Oakeley E.J."/>
            <person name="Faust A.M.E."/>
            <person name="Altorfer M."/>
            <person name="Dessus-Babus S."/>
            <person name="Burckhardt D."/>
            <person name="Oertli M."/>
            <person name="Naumann U."/>
            <person name="Petersen F."/>
            <person name="Wong J."/>
        </authorList>
    </citation>
    <scope>NUCLEOTIDE SEQUENCE</scope>
    <source>
        <strain evidence="8">GSM-AAB239-AS_SAM_17_03QT</strain>
    </source>
</reference>
<dbReference type="InterPro" id="IPR036638">
    <property type="entry name" value="HLH_DNA-bd_sf"/>
</dbReference>
<keyword evidence="4" id="KW-0804">Transcription</keyword>
<evidence type="ECO:0000256" key="5">
    <source>
        <dbReference type="ARBA" id="ARBA00023242"/>
    </source>
</evidence>
<dbReference type="InterPro" id="IPR044273">
    <property type="entry name" value="PIF3-like"/>
</dbReference>
<feature type="compositionally biased region" description="Low complexity" evidence="6">
    <location>
        <begin position="288"/>
        <end position="299"/>
    </location>
</feature>
<protein>
    <submittedName>
        <fullName evidence="8">Transcription factor PIF3-like</fullName>
    </submittedName>
</protein>
<dbReference type="InterPro" id="IPR011598">
    <property type="entry name" value="bHLH_dom"/>
</dbReference>
<feature type="compositionally biased region" description="Low complexity" evidence="6">
    <location>
        <begin position="329"/>
        <end position="343"/>
    </location>
</feature>
<comment type="subcellular location">
    <subcellularLocation>
        <location evidence="1">Nucleus</location>
    </subcellularLocation>
</comment>
<feature type="compositionally biased region" description="Basic and acidic residues" evidence="6">
    <location>
        <begin position="243"/>
        <end position="257"/>
    </location>
</feature>
<dbReference type="EMBL" id="JANAVB010032616">
    <property type="protein sequence ID" value="KAJ6810240.1"/>
    <property type="molecule type" value="Genomic_DNA"/>
</dbReference>
<dbReference type="Gene3D" id="4.10.280.10">
    <property type="entry name" value="Helix-loop-helix DNA-binding domain"/>
    <property type="match status" value="1"/>
</dbReference>
<keyword evidence="3" id="KW-0805">Transcription regulation</keyword>
<accession>A0AAX6F1F1</accession>
<feature type="compositionally biased region" description="Basic and acidic residues" evidence="6">
    <location>
        <begin position="1"/>
        <end position="18"/>
    </location>
</feature>
<name>A0AAX6F1F1_IRIPA</name>